<dbReference type="CDD" id="cd07890">
    <property type="entry name" value="CYTH-like_AC_IV-like"/>
    <property type="match status" value="1"/>
</dbReference>
<evidence type="ECO:0000259" key="1">
    <source>
        <dbReference type="PROSITE" id="PS51707"/>
    </source>
</evidence>
<dbReference type="InterPro" id="IPR023577">
    <property type="entry name" value="CYTH_domain"/>
</dbReference>
<dbReference type="InterPro" id="IPR008173">
    <property type="entry name" value="Adenylyl_cyclase_CyaB"/>
</dbReference>
<evidence type="ECO:0000313" key="3">
    <source>
        <dbReference type="Proteomes" id="UP000034595"/>
    </source>
</evidence>
<accession>A0A0G1MKC7</accession>
<organism evidence="2 3">
    <name type="scientific">Candidatus Azambacteria bacterium GW2011_GWA1_44_9</name>
    <dbReference type="NCBI Taxonomy" id="1618610"/>
    <lineage>
        <taxon>Bacteria</taxon>
        <taxon>Candidatus Azamiibacteriota</taxon>
    </lineage>
</organism>
<dbReference type="EMBL" id="LCJQ01000013">
    <property type="protein sequence ID" value="KKT81272.1"/>
    <property type="molecule type" value="Genomic_DNA"/>
</dbReference>
<dbReference type="SUPFAM" id="SSF55154">
    <property type="entry name" value="CYTH-like phosphatases"/>
    <property type="match status" value="1"/>
</dbReference>
<protein>
    <recommendedName>
        <fullName evidence="1">CYTH domain-containing protein</fullName>
    </recommendedName>
</protein>
<feature type="domain" description="CYTH" evidence="1">
    <location>
        <begin position="1"/>
        <end position="163"/>
    </location>
</feature>
<comment type="caution">
    <text evidence="2">The sequence shown here is derived from an EMBL/GenBank/DDBJ whole genome shotgun (WGS) entry which is preliminary data.</text>
</comment>
<sequence length="183" mass="21689">MKFLDIDPEVLERNLLALGGKRIYDRIFRDRVFDFPDWRLQAKTSWVRLRDKGDRVTLSFKDASKTGGANNFGMEEIEVVVSDFDKTSELFKRIGLIEKFNEEKNRVHFELDGIDIDIDTWPLIPPYVEIEGKNWGEVRKMADRLGLDWEKRETTGAMGIYRKYGIEEKDYEVLMFERQVKRK</sequence>
<dbReference type="AlphaFoldDB" id="A0A0G1MKC7"/>
<proteinExistence type="predicted"/>
<dbReference type="Gene3D" id="2.40.320.10">
    <property type="entry name" value="Hypothetical Protein Pfu-838710-001"/>
    <property type="match status" value="1"/>
</dbReference>
<dbReference type="InterPro" id="IPR033469">
    <property type="entry name" value="CYTH-like_dom_sf"/>
</dbReference>
<gene>
    <name evidence="2" type="ORF">UW78_C0013G0009</name>
</gene>
<dbReference type="Pfam" id="PF01928">
    <property type="entry name" value="CYTH"/>
    <property type="match status" value="1"/>
</dbReference>
<reference evidence="2 3" key="1">
    <citation type="journal article" date="2015" name="Nature">
        <title>rRNA introns, odd ribosomes, and small enigmatic genomes across a large radiation of phyla.</title>
        <authorList>
            <person name="Brown C.T."/>
            <person name="Hug L.A."/>
            <person name="Thomas B.C."/>
            <person name="Sharon I."/>
            <person name="Castelle C.J."/>
            <person name="Singh A."/>
            <person name="Wilkins M.J."/>
            <person name="Williams K.H."/>
            <person name="Banfield J.F."/>
        </authorList>
    </citation>
    <scope>NUCLEOTIDE SEQUENCE [LARGE SCALE GENOMIC DNA]</scope>
</reference>
<dbReference type="Proteomes" id="UP000034595">
    <property type="component" value="Unassembled WGS sequence"/>
</dbReference>
<name>A0A0G1MKC7_9BACT</name>
<evidence type="ECO:0000313" key="2">
    <source>
        <dbReference type="EMBL" id="KKT81272.1"/>
    </source>
</evidence>
<dbReference type="PROSITE" id="PS51707">
    <property type="entry name" value="CYTH"/>
    <property type="match status" value="1"/>
</dbReference>